<keyword evidence="2" id="KW-0511">Multifunctional enzyme</keyword>
<reference evidence="3 4" key="1">
    <citation type="submission" date="2015-06" db="EMBL/GenBank/DDBJ databases">
        <title>Draft genome sequence of Streptomyces leeuwenhoekii C58, which produces the novel lasso peptide, chaxapeptin.</title>
        <authorList>
            <person name="Yi Y."/>
            <person name="Hai D."/>
            <person name="Jaspars M."/>
            <person name="Sheng H."/>
            <person name="Rateb M.E."/>
            <person name="Bull A."/>
            <person name="Goodfellow M."/>
            <person name="Asenjo J.A."/>
            <person name="Ebel R."/>
        </authorList>
    </citation>
    <scope>NUCLEOTIDE SEQUENCE [LARGE SCALE GENOMIC DNA]</scope>
    <source>
        <strain evidence="3 4">C58</strain>
    </source>
</reference>
<protein>
    <submittedName>
        <fullName evidence="3">Uncharacterized protein</fullName>
    </submittedName>
</protein>
<organism evidence="3 4">
    <name type="scientific">Streptomyces leeuwenhoekii</name>
    <dbReference type="NCBI Taxonomy" id="1437453"/>
    <lineage>
        <taxon>Bacteria</taxon>
        <taxon>Bacillati</taxon>
        <taxon>Actinomycetota</taxon>
        <taxon>Actinomycetes</taxon>
        <taxon>Kitasatosporales</taxon>
        <taxon>Streptomycetaceae</taxon>
        <taxon>Streptomyces</taxon>
    </lineage>
</organism>
<feature type="non-terminal residue" evidence="3">
    <location>
        <position position="1"/>
    </location>
</feature>
<dbReference type="InterPro" id="IPR016035">
    <property type="entry name" value="Acyl_Trfase/lysoPLipase"/>
</dbReference>
<dbReference type="PANTHER" id="PTHR43775:SF51">
    <property type="entry name" value="INACTIVE PHENOLPHTHIOCEROL SYNTHESIS POLYKETIDE SYNTHASE TYPE I PKS1-RELATED"/>
    <property type="match status" value="1"/>
</dbReference>
<dbReference type="Gene3D" id="3.40.366.10">
    <property type="entry name" value="Malonyl-Coenzyme A Acyl Carrier Protein, domain 2"/>
    <property type="match status" value="1"/>
</dbReference>
<keyword evidence="4" id="KW-1185">Reference proteome</keyword>
<evidence type="ECO:0000313" key="3">
    <source>
        <dbReference type="EMBL" id="KMS65622.1"/>
    </source>
</evidence>
<gene>
    <name evidence="3" type="ORF">ACH49_30980</name>
</gene>
<feature type="non-terminal residue" evidence="3">
    <location>
        <position position="125"/>
    </location>
</feature>
<evidence type="ECO:0000256" key="2">
    <source>
        <dbReference type="ARBA" id="ARBA00023268"/>
    </source>
</evidence>
<dbReference type="Proteomes" id="UP000037274">
    <property type="component" value="Unassembled WGS sequence"/>
</dbReference>
<dbReference type="EMBL" id="LFEH01000470">
    <property type="protein sequence ID" value="KMS65622.1"/>
    <property type="molecule type" value="Genomic_DNA"/>
</dbReference>
<dbReference type="InterPro" id="IPR001227">
    <property type="entry name" value="Ac_transferase_dom_sf"/>
</dbReference>
<dbReference type="SUPFAM" id="SSF52151">
    <property type="entry name" value="FabD/lysophospholipase-like"/>
    <property type="match status" value="1"/>
</dbReference>
<name>A0ABR5HPP4_STRLW</name>
<dbReference type="PANTHER" id="PTHR43775">
    <property type="entry name" value="FATTY ACID SYNTHASE"/>
    <property type="match status" value="1"/>
</dbReference>
<accession>A0ABR5HPP4</accession>
<proteinExistence type="predicted"/>
<evidence type="ECO:0000256" key="1">
    <source>
        <dbReference type="ARBA" id="ARBA00022679"/>
    </source>
</evidence>
<sequence length="125" mass="13004">EQAPQDTAPAAEPAESPMALVPLVMSAGSAEALREQARRLHTAATGDLTALGRSLVTTRSALDHRAVVLVEDRTSTVDGLTALAEGNPSAAVVTGVVRRAPGRTGFLFPGQGSQYRGMGRDLRAR</sequence>
<dbReference type="InterPro" id="IPR050091">
    <property type="entry name" value="PKS_NRPS_Biosynth_Enz"/>
</dbReference>
<keyword evidence="1" id="KW-0808">Transferase</keyword>
<evidence type="ECO:0000313" key="4">
    <source>
        <dbReference type="Proteomes" id="UP000037274"/>
    </source>
</evidence>
<comment type="caution">
    <text evidence="3">The sequence shown here is derived from an EMBL/GenBank/DDBJ whole genome shotgun (WGS) entry which is preliminary data.</text>
</comment>